<dbReference type="CDD" id="cd04301">
    <property type="entry name" value="NAT_SF"/>
    <property type="match status" value="1"/>
</dbReference>
<dbReference type="Pfam" id="PF00583">
    <property type="entry name" value="Acetyltransf_1"/>
    <property type="match status" value="1"/>
</dbReference>
<keyword evidence="2" id="KW-0012">Acyltransferase</keyword>
<evidence type="ECO:0000256" key="1">
    <source>
        <dbReference type="ARBA" id="ARBA00022679"/>
    </source>
</evidence>
<dbReference type="AlphaFoldDB" id="A9E6D3"/>
<dbReference type="Proteomes" id="UP000002945">
    <property type="component" value="Unassembled WGS sequence"/>
</dbReference>
<dbReference type="InterPro" id="IPR016181">
    <property type="entry name" value="Acyl_CoA_acyltransferase"/>
</dbReference>
<protein>
    <submittedName>
        <fullName evidence="4">Acetyltransferase, GNAT family protein</fullName>
    </submittedName>
</protein>
<accession>A9E6D3</accession>
<dbReference type="Gene3D" id="3.40.630.30">
    <property type="match status" value="1"/>
</dbReference>
<comment type="caution">
    <text evidence="4">The sequence shown here is derived from an EMBL/GenBank/DDBJ whole genome shotgun (WGS) entry which is preliminary data.</text>
</comment>
<dbReference type="eggNOG" id="COG0456">
    <property type="taxonomic scope" value="Bacteria"/>
</dbReference>
<proteinExistence type="predicted"/>
<evidence type="ECO:0000259" key="3">
    <source>
        <dbReference type="PROSITE" id="PS51186"/>
    </source>
</evidence>
<keyword evidence="1 4" id="KW-0808">Transferase</keyword>
<dbReference type="HOGENOM" id="CLU_013985_18_0_10"/>
<dbReference type="SUPFAM" id="SSF55729">
    <property type="entry name" value="Acyl-CoA N-acyltransferases (Nat)"/>
    <property type="match status" value="1"/>
</dbReference>
<evidence type="ECO:0000313" key="4">
    <source>
        <dbReference type="EMBL" id="EDP95015.1"/>
    </source>
</evidence>
<dbReference type="PANTHER" id="PTHR42919:SF8">
    <property type="entry name" value="N-ALPHA-ACETYLTRANSFERASE 50"/>
    <property type="match status" value="1"/>
</dbReference>
<dbReference type="InterPro" id="IPR051556">
    <property type="entry name" value="N-term/lysine_N-AcTrnsfr"/>
</dbReference>
<dbReference type="PANTHER" id="PTHR42919">
    <property type="entry name" value="N-ALPHA-ACETYLTRANSFERASE"/>
    <property type="match status" value="1"/>
</dbReference>
<reference evidence="4 5" key="1">
    <citation type="journal article" date="2011" name="J. Bacteriol.">
        <title>Genome sequence of the algicidal bacterium Kordia algicida OT-1.</title>
        <authorList>
            <person name="Lee H.S."/>
            <person name="Kang S.G."/>
            <person name="Kwon K.K."/>
            <person name="Lee J.H."/>
            <person name="Kim S.J."/>
        </authorList>
    </citation>
    <scope>NUCLEOTIDE SEQUENCE [LARGE SCALE GENOMIC DNA]</scope>
    <source>
        <strain evidence="4 5">OT-1</strain>
    </source>
</reference>
<dbReference type="GO" id="GO:0016747">
    <property type="term" value="F:acyltransferase activity, transferring groups other than amino-acyl groups"/>
    <property type="evidence" value="ECO:0007669"/>
    <property type="project" value="InterPro"/>
</dbReference>
<feature type="domain" description="N-acetyltransferase" evidence="3">
    <location>
        <begin position="9"/>
        <end position="178"/>
    </location>
</feature>
<evidence type="ECO:0000313" key="5">
    <source>
        <dbReference type="Proteomes" id="UP000002945"/>
    </source>
</evidence>
<dbReference type="PROSITE" id="PS51186">
    <property type="entry name" value="GNAT"/>
    <property type="match status" value="1"/>
</dbReference>
<sequence>MKLQFIKMIQIRKATTEDIESIAIIGRNTFLDTYLPNTPKEAVESFVKKAFAVETLAAEFNNANIHYYVIFVNETLAGYSKIQLNVPNETVEATQVTKLDRLYVLKEFHGQNIGAQLFQFTIEASKKATQQGMWLYVLITNERALRFYLKHHFKITGEYDFKISETRYNPNYVMYLSY</sequence>
<name>A9E6D3_9FLAO</name>
<evidence type="ECO:0000256" key="2">
    <source>
        <dbReference type="ARBA" id="ARBA00023315"/>
    </source>
</evidence>
<organism evidence="4 5">
    <name type="scientific">Kordia algicida OT-1</name>
    <dbReference type="NCBI Taxonomy" id="391587"/>
    <lineage>
        <taxon>Bacteria</taxon>
        <taxon>Pseudomonadati</taxon>
        <taxon>Bacteroidota</taxon>
        <taxon>Flavobacteriia</taxon>
        <taxon>Flavobacteriales</taxon>
        <taxon>Flavobacteriaceae</taxon>
        <taxon>Kordia</taxon>
    </lineage>
</organism>
<gene>
    <name evidence="4" type="ORF">KAOT1_01729</name>
</gene>
<dbReference type="EMBL" id="ABIB01000011">
    <property type="protein sequence ID" value="EDP95015.1"/>
    <property type="molecule type" value="Genomic_DNA"/>
</dbReference>
<keyword evidence="5" id="KW-1185">Reference proteome</keyword>
<dbReference type="InterPro" id="IPR000182">
    <property type="entry name" value="GNAT_dom"/>
</dbReference>